<dbReference type="Pfam" id="PF20651">
    <property type="entry name" value="EXOC6_Sec15_N"/>
    <property type="match status" value="1"/>
</dbReference>
<dbReference type="GO" id="GO:0016020">
    <property type="term" value="C:membrane"/>
    <property type="evidence" value="ECO:0007669"/>
    <property type="project" value="TreeGrafter"/>
</dbReference>
<dbReference type="PIRSF" id="PIRSF025007">
    <property type="entry name" value="Sec15"/>
    <property type="match status" value="1"/>
</dbReference>
<dbReference type="PANTHER" id="PTHR12702">
    <property type="entry name" value="SEC15"/>
    <property type="match status" value="1"/>
</dbReference>
<feature type="domain" description="Exocyst complex component EXOC6/Sec15 N-terminal" evidence="8">
    <location>
        <begin position="92"/>
        <end position="258"/>
    </location>
</feature>
<dbReference type="GO" id="GO:0006893">
    <property type="term" value="P:Golgi to plasma membrane transport"/>
    <property type="evidence" value="ECO:0007669"/>
    <property type="project" value="TreeGrafter"/>
</dbReference>
<proteinExistence type="inferred from homology"/>
<dbReference type="InterPro" id="IPR042044">
    <property type="entry name" value="EXOC6PINT-1/Sec15/Tip20_C_dom2"/>
</dbReference>
<evidence type="ECO:0000259" key="8">
    <source>
        <dbReference type="Pfam" id="PF20651"/>
    </source>
</evidence>
<dbReference type="EMBL" id="HG937693">
    <property type="protein sequence ID" value="CDP35860.1"/>
    <property type="molecule type" value="Genomic_DNA"/>
</dbReference>
<feature type="region of interest" description="Disordered" evidence="6">
    <location>
        <begin position="797"/>
        <end position="830"/>
    </location>
</feature>
<feature type="region of interest" description="Disordered" evidence="6">
    <location>
        <begin position="44"/>
        <end position="63"/>
    </location>
</feature>
<dbReference type="GO" id="GO:0006886">
    <property type="term" value="P:intracellular protein transport"/>
    <property type="evidence" value="ECO:0007669"/>
    <property type="project" value="InterPro"/>
</dbReference>
<comment type="similarity">
    <text evidence="1 5">Belongs to the SEC15 family.</text>
</comment>
<dbReference type="Gene3D" id="1.10.357.30">
    <property type="entry name" value="Exocyst complex subunit Sec15 C-terminal domain, N-terminal subdomain"/>
    <property type="match status" value="1"/>
</dbReference>
<keyword evidence="3 5" id="KW-0268">Exocytosis</keyword>
<evidence type="ECO:0000256" key="4">
    <source>
        <dbReference type="ARBA" id="ARBA00023054"/>
    </source>
</evidence>
<dbReference type="InterPro" id="IPR048359">
    <property type="entry name" value="EXOC6_Sec15_N"/>
</dbReference>
<accession>A0A060T420</accession>
<dbReference type="GO" id="GO:0000145">
    <property type="term" value="C:exocyst"/>
    <property type="evidence" value="ECO:0007669"/>
    <property type="project" value="UniProtKB-UniRule"/>
</dbReference>
<keyword evidence="2 5" id="KW-0813">Transport</keyword>
<keyword evidence="4" id="KW-0175">Coiled coil</keyword>
<name>A0A060T420_BLAAD</name>
<protein>
    <recommendedName>
        <fullName evidence="5">Exocyst complex component SEC15</fullName>
    </recommendedName>
</protein>
<dbReference type="InterPro" id="IPR046361">
    <property type="entry name" value="EXOC6/Sec15_C"/>
</dbReference>
<dbReference type="Gene3D" id="1.20.58.670">
    <property type="entry name" value="Dsl1p vesicle tethering complex, Tip20p subunit, domain D"/>
    <property type="match status" value="1"/>
</dbReference>
<evidence type="ECO:0000256" key="6">
    <source>
        <dbReference type="SAM" id="MobiDB-lite"/>
    </source>
</evidence>
<organism evidence="9">
    <name type="scientific">Blastobotrys adeninivorans</name>
    <name type="common">Yeast</name>
    <name type="synonym">Arxula adeninivorans</name>
    <dbReference type="NCBI Taxonomy" id="409370"/>
    <lineage>
        <taxon>Eukaryota</taxon>
        <taxon>Fungi</taxon>
        <taxon>Dikarya</taxon>
        <taxon>Ascomycota</taxon>
        <taxon>Saccharomycotina</taxon>
        <taxon>Dipodascomycetes</taxon>
        <taxon>Dipodascales</taxon>
        <taxon>Trichomonascaceae</taxon>
        <taxon>Blastobotrys</taxon>
    </lineage>
</organism>
<reference evidence="9" key="1">
    <citation type="submission" date="2014-02" db="EMBL/GenBank/DDBJ databases">
        <authorList>
            <person name="Genoscope - CEA"/>
        </authorList>
    </citation>
    <scope>NUCLEOTIDE SEQUENCE</scope>
    <source>
        <strain evidence="9">LS3</strain>
    </source>
</reference>
<dbReference type="Pfam" id="PF04091">
    <property type="entry name" value="Sec15_C"/>
    <property type="match status" value="1"/>
</dbReference>
<feature type="compositionally biased region" description="Polar residues" evidence="6">
    <location>
        <begin position="48"/>
        <end position="63"/>
    </location>
</feature>
<dbReference type="AlphaFoldDB" id="A0A060T420"/>
<evidence type="ECO:0000313" key="9">
    <source>
        <dbReference type="EMBL" id="CDP35860.1"/>
    </source>
</evidence>
<feature type="region of interest" description="Disordered" evidence="6">
    <location>
        <begin position="1"/>
        <end position="27"/>
    </location>
</feature>
<dbReference type="InterPro" id="IPR007225">
    <property type="entry name" value="EXOC6/Sec15"/>
</dbReference>
<evidence type="ECO:0000256" key="2">
    <source>
        <dbReference type="ARBA" id="ARBA00022448"/>
    </source>
</evidence>
<dbReference type="FunFam" id="1.20.58.670:FF:000002">
    <property type="entry name" value="Exocyst complex component"/>
    <property type="match status" value="1"/>
</dbReference>
<dbReference type="PANTHER" id="PTHR12702:SF0">
    <property type="entry name" value="EXOCYST COMPLEX COMPONENT 6"/>
    <property type="match status" value="1"/>
</dbReference>
<evidence type="ECO:0000256" key="3">
    <source>
        <dbReference type="ARBA" id="ARBA00022483"/>
    </source>
</evidence>
<evidence type="ECO:0000256" key="5">
    <source>
        <dbReference type="PIRNR" id="PIRNR025007"/>
    </source>
</evidence>
<dbReference type="InterPro" id="IPR042045">
    <property type="entry name" value="EXOC6/Sec15_C_dom1"/>
</dbReference>
<dbReference type="PhylomeDB" id="A0A060T420"/>
<sequence>MPPESVENGNGVALAAESSPGDQQETLSDLSLHLQQLLLSSDPMVYKNPSSRGANSSSLQSDASTDDYLEQLAPILSSALKNDSTAELQETLEAATKEKDREIDAICSGDHNEYMASVQQLGQVTKESELLKSKILDLNSRLGHAGKQLIEKKKELIQTRRVKTNVEAAIESVSACLQVLNLTNNVHELLQEKRKFAALKSLDDLQNVHLKEVASFGFAQLINKSVPALTKMITKDTLADLDAWLAESQKMNGTIGRESFDAIEQLRDEWRQRVAKNPQLAPYKFNSPVEKAYREIGNEFLYHQKTQINFSTLYECVLVHNSIGKAEEFRHHFETDRKIQRDYIVPQSLSLKDANGQDETAQFESVIRNIAGFCITDRMISRKLPYLRPTREVEDIWESLCQKLNSVVESQLKHVSSIETVRKIKALTGTFIHAMQNSGYDTSSIEGMLLSLFKRYSTFLRKEFDKNFNQTVMEDDYMPMTVNRPELYKQIVDLAWYHPSKEELEAEFPRSLPFSQIYPLTCAEIMTFLNYHHSFLDDLPYDLGRIEEALVSAVDDMLIKTVCQSLENRLKSTTREQIVQILINLEYFEIAAEEVAKLLSRERISGKRGDVKLEATSAFNRARKRAEQRIFELLNSVVDDFLDLADYDWHTTTVHDMPSSYLQDMVSFLKTLVSSTLVNLPQSVKSFVYFDAFDHIASSVLKFLLEASEHVTVEALANFYNDVRFLEKFVNDIAEDANDVSLTTTVTELRECVNLITSDDMTEYNITSVRMKKYNRVKPETAQILFSKVAYARSLHQQQQAAQQAGTDSKTSSPRPPNTPEPNTSSSSKFMKYYRSSWEKINERLDKLEQNRIA</sequence>
<dbReference type="GO" id="GO:0090522">
    <property type="term" value="P:vesicle tethering involved in exocytosis"/>
    <property type="evidence" value="ECO:0007669"/>
    <property type="project" value="UniProtKB-UniRule"/>
</dbReference>
<reference evidence="9" key="2">
    <citation type="submission" date="2014-06" db="EMBL/GenBank/DDBJ databases">
        <title>The complete genome of Blastobotrys (Arxula) adeninivorans LS3 - a yeast of biotechnological interest.</title>
        <authorList>
            <person name="Kunze G."/>
            <person name="Gaillardin C."/>
            <person name="Czernicka M."/>
            <person name="Durrens P."/>
            <person name="Martin T."/>
            <person name="Boer E."/>
            <person name="Gabaldon T."/>
            <person name="Cruz J."/>
            <person name="Talla E."/>
            <person name="Marck C."/>
            <person name="Goffeau A."/>
            <person name="Barbe V."/>
            <person name="Baret P."/>
            <person name="Baronian K."/>
            <person name="Beier S."/>
            <person name="Bleykasten C."/>
            <person name="Bode R."/>
            <person name="Casaregola S."/>
            <person name="Despons L."/>
            <person name="Fairhead C."/>
            <person name="Giersberg M."/>
            <person name="Gierski P."/>
            <person name="Hahnel U."/>
            <person name="Hartmann A."/>
            <person name="Jankowska D."/>
            <person name="Jubin C."/>
            <person name="Jung P."/>
            <person name="Lafontaine I."/>
            <person name="Leh-Louis V."/>
            <person name="Lemaire M."/>
            <person name="Marcet-Houben M."/>
            <person name="Mascher M."/>
            <person name="Morel G."/>
            <person name="Richard G.-F."/>
            <person name="Riechen J."/>
            <person name="Sacerdot C."/>
            <person name="Sarkar A."/>
            <person name="Savel G."/>
            <person name="Schacherer J."/>
            <person name="Sherman D."/>
            <person name="Straub M.-L."/>
            <person name="Stein N."/>
            <person name="Thierry A."/>
            <person name="Trautwein-Schult A."/>
            <person name="Westhof E."/>
            <person name="Worch S."/>
            <person name="Dujon B."/>
            <person name="Souciet J.-L."/>
            <person name="Wincker P."/>
            <person name="Scholz U."/>
            <person name="Neuveglise N."/>
        </authorList>
    </citation>
    <scope>NUCLEOTIDE SEQUENCE</scope>
    <source>
        <strain evidence="9">LS3</strain>
    </source>
</reference>
<comment type="function">
    <text evidence="5">Component of the exocyst complex involved in the docking of exocytic vesicles with fusion sites on the plasma membrane.</text>
</comment>
<gene>
    <name evidence="9" type="ORF">GNLVRS02_ARAD1C45122g</name>
</gene>
<evidence type="ECO:0000259" key="7">
    <source>
        <dbReference type="Pfam" id="PF04091"/>
    </source>
</evidence>
<evidence type="ECO:0000256" key="1">
    <source>
        <dbReference type="ARBA" id="ARBA00007944"/>
    </source>
</evidence>
<feature type="domain" description="Exocyst complex subunit EXOC6/Sec15 C-terminal" evidence="7">
    <location>
        <begin position="446"/>
        <end position="788"/>
    </location>
</feature>